<dbReference type="SUPFAM" id="SSF53335">
    <property type="entry name" value="S-adenosyl-L-methionine-dependent methyltransferases"/>
    <property type="match status" value="1"/>
</dbReference>
<dbReference type="PANTHER" id="PTHR11579:SF18">
    <property type="entry name" value="PROTEIN-L-ISOASPARTATE O-METHYLTRANSFERASE"/>
    <property type="match status" value="1"/>
</dbReference>
<comment type="similarity">
    <text evidence="1">Belongs to the methyltransferase superfamily. L-isoaspartyl/D-aspartyl protein methyltransferase family.</text>
</comment>
<dbReference type="Gene3D" id="3.40.50.150">
    <property type="entry name" value="Vaccinia Virus protein VP39"/>
    <property type="match status" value="1"/>
</dbReference>
<name>A0ABQ1QPG0_9RHOB</name>
<dbReference type="PANTHER" id="PTHR11579">
    <property type="entry name" value="PROTEIN-L-ISOASPARTATE O-METHYLTRANSFERASE"/>
    <property type="match status" value="1"/>
</dbReference>
<sequence>MSDFQALRTMMVDTQVRPSDVAKYPVIEAMLTIPREVFVPDSLRSAAYADTAIDLGAGRAMLEPRTLAKLLDAVDIGDDDMVLDLGCGLGYSAAVIARMADFVVAMEEDAGQVDEAEARLSAAGVDNVAVIAGPLAEGDARHGPYDVIVVEGGVETLPEALADQLKEGGRIAAIFIEGRVGAVRIGHKQDGHVYWRFAFNAGAPVLPGFEKVTEFAL</sequence>
<dbReference type="RefSeq" id="WP_188528132.1">
    <property type="nucleotide sequence ID" value="NZ_BMGI01000004.1"/>
</dbReference>
<accession>A0ABQ1QPG0</accession>
<evidence type="ECO:0000256" key="1">
    <source>
        <dbReference type="ARBA" id="ARBA00005369"/>
    </source>
</evidence>
<evidence type="ECO:0000256" key="2">
    <source>
        <dbReference type="ARBA" id="ARBA00013346"/>
    </source>
</evidence>
<reference evidence="5" key="1">
    <citation type="journal article" date="2019" name="Int. J. Syst. Evol. Microbiol.">
        <title>The Global Catalogue of Microorganisms (GCM) 10K type strain sequencing project: providing services to taxonomists for standard genome sequencing and annotation.</title>
        <authorList>
            <consortium name="The Broad Institute Genomics Platform"/>
            <consortium name="The Broad Institute Genome Sequencing Center for Infectious Disease"/>
            <person name="Wu L."/>
            <person name="Ma J."/>
        </authorList>
    </citation>
    <scope>NUCLEOTIDE SEQUENCE [LARGE SCALE GENOMIC DNA]</scope>
    <source>
        <strain evidence="5">CGMCC 1.12922</strain>
    </source>
</reference>
<dbReference type="InterPro" id="IPR029063">
    <property type="entry name" value="SAM-dependent_MTases_sf"/>
</dbReference>
<dbReference type="Proteomes" id="UP000617355">
    <property type="component" value="Unassembled WGS sequence"/>
</dbReference>
<dbReference type="CDD" id="cd02440">
    <property type="entry name" value="AdoMet_MTases"/>
    <property type="match status" value="1"/>
</dbReference>
<dbReference type="Pfam" id="PF01135">
    <property type="entry name" value="PCMT"/>
    <property type="match status" value="1"/>
</dbReference>
<dbReference type="EMBL" id="BMGI01000004">
    <property type="protein sequence ID" value="GGD39585.1"/>
    <property type="molecule type" value="Genomic_DNA"/>
</dbReference>
<evidence type="ECO:0000256" key="3">
    <source>
        <dbReference type="ARBA" id="ARBA00030757"/>
    </source>
</evidence>
<evidence type="ECO:0000313" key="4">
    <source>
        <dbReference type="EMBL" id="GGD39585.1"/>
    </source>
</evidence>
<comment type="caution">
    <text evidence="4">The sequence shown here is derived from an EMBL/GenBank/DDBJ whole genome shotgun (WGS) entry which is preliminary data.</text>
</comment>
<gene>
    <name evidence="4" type="ORF">GCM10011358_24450</name>
</gene>
<protein>
    <recommendedName>
        <fullName evidence="2">Protein-L-isoaspartate O-methyltransferase</fullName>
    </recommendedName>
    <alternativeName>
        <fullName evidence="3">Protein L-isoaspartyl methyltransferase</fullName>
    </alternativeName>
</protein>
<dbReference type="InterPro" id="IPR000682">
    <property type="entry name" value="PCMT"/>
</dbReference>
<evidence type="ECO:0000313" key="5">
    <source>
        <dbReference type="Proteomes" id="UP000617355"/>
    </source>
</evidence>
<keyword evidence="5" id="KW-1185">Reference proteome</keyword>
<proteinExistence type="inferred from homology"/>
<organism evidence="4 5">
    <name type="scientific">Sinisalibacter lacisalsi</name>
    <dbReference type="NCBI Taxonomy" id="1526570"/>
    <lineage>
        <taxon>Bacteria</taxon>
        <taxon>Pseudomonadati</taxon>
        <taxon>Pseudomonadota</taxon>
        <taxon>Alphaproteobacteria</taxon>
        <taxon>Rhodobacterales</taxon>
        <taxon>Roseobacteraceae</taxon>
        <taxon>Sinisalibacter</taxon>
    </lineage>
</organism>